<evidence type="ECO:0000313" key="2">
    <source>
        <dbReference type="Proteomes" id="UP001190700"/>
    </source>
</evidence>
<organism evidence="1 2">
    <name type="scientific">Cymbomonas tetramitiformis</name>
    <dbReference type="NCBI Taxonomy" id="36881"/>
    <lineage>
        <taxon>Eukaryota</taxon>
        <taxon>Viridiplantae</taxon>
        <taxon>Chlorophyta</taxon>
        <taxon>Pyramimonadophyceae</taxon>
        <taxon>Pyramimonadales</taxon>
        <taxon>Pyramimonadaceae</taxon>
        <taxon>Cymbomonas</taxon>
    </lineage>
</organism>
<gene>
    <name evidence="1" type="ORF">CYMTET_14544</name>
</gene>
<feature type="non-terminal residue" evidence="1">
    <location>
        <position position="1"/>
    </location>
</feature>
<evidence type="ECO:0000313" key="1">
    <source>
        <dbReference type="EMBL" id="KAK3277449.1"/>
    </source>
</evidence>
<keyword evidence="2" id="KW-1185">Reference proteome</keyword>
<comment type="caution">
    <text evidence="1">The sequence shown here is derived from an EMBL/GenBank/DDBJ whole genome shotgun (WGS) entry which is preliminary data.</text>
</comment>
<accession>A0AAE0GG36</accession>
<protein>
    <submittedName>
        <fullName evidence="1">Uncharacterized protein</fullName>
    </submittedName>
</protein>
<dbReference type="EMBL" id="LGRX02006102">
    <property type="protein sequence ID" value="KAK3277449.1"/>
    <property type="molecule type" value="Genomic_DNA"/>
</dbReference>
<name>A0AAE0GG36_9CHLO</name>
<dbReference type="AlphaFoldDB" id="A0AAE0GG36"/>
<proteinExistence type="predicted"/>
<dbReference type="Proteomes" id="UP001190700">
    <property type="component" value="Unassembled WGS sequence"/>
</dbReference>
<sequence>LTYEVDAGLDGLMAISAKLGRLGLEEHRFCADDDRSQDGPVLTGCVLGWGPQVVCGEGFLTEAAIYVARTLWPHHRERQAAAQRALLDASASKPPLHCHPSELLMWLEKHCPRKRGESSAREMQESGAEPVTPPLWQTCGAVTASAVSLALLGTGVALAAHVRTVIQHLLPMTAATADLARSTPPSPRQPVSQTDARAARELSYEELLHLDSIVQLAEEVAVAIRRGGAGGVEGSQWSSGMESTDMVLLQLEEVVGIAVHKCSPWISFPHDRQLRERWCMWMDAYSVEAQVDRGGKDKGEQGCAKSPALNNQSLTSCIDFHG</sequence>
<reference evidence="1 2" key="1">
    <citation type="journal article" date="2015" name="Genome Biol. Evol.">
        <title>Comparative Genomics of a Bacterivorous Green Alga Reveals Evolutionary Causalities and Consequences of Phago-Mixotrophic Mode of Nutrition.</title>
        <authorList>
            <person name="Burns J.A."/>
            <person name="Paasch A."/>
            <person name="Narechania A."/>
            <person name="Kim E."/>
        </authorList>
    </citation>
    <scope>NUCLEOTIDE SEQUENCE [LARGE SCALE GENOMIC DNA]</scope>
    <source>
        <strain evidence="1 2">PLY_AMNH</strain>
    </source>
</reference>